<feature type="transmembrane region" description="Helical" evidence="1">
    <location>
        <begin position="75"/>
        <end position="99"/>
    </location>
</feature>
<keyword evidence="1" id="KW-1133">Transmembrane helix</keyword>
<reference evidence="2 3" key="1">
    <citation type="journal article" date="2011" name="PLoS Pathog.">
        <title>Dynamic evolution of pathogenicity revealed by sequencing and comparative genomics of 19 Pseudomonas syringae isolates.</title>
        <authorList>
            <person name="Baltrus D.A."/>
            <person name="Nishimura M.T."/>
            <person name="Romanchuk A."/>
            <person name="Chang J.H."/>
            <person name="Mukhtar M.S."/>
            <person name="Cherkis K."/>
            <person name="Roach J."/>
            <person name="Grant S.R."/>
            <person name="Jones C.D."/>
            <person name="Dangl J.L."/>
        </authorList>
    </citation>
    <scope>NUCLEOTIDE SEQUENCE [LARGE SCALE GENOMIC DNA]</scope>
    <source>
        <strain evidence="2 3">M301315</strain>
    </source>
</reference>
<dbReference type="AlphaFoldDB" id="A0AAD0LZI8"/>
<name>A0AAD0LZI8_PSEAV</name>
<dbReference type="EMBL" id="CP031225">
    <property type="protein sequence ID" value="AXH56342.1"/>
    <property type="molecule type" value="Genomic_DNA"/>
</dbReference>
<dbReference type="RefSeq" id="WP_005743792.1">
    <property type="nucleotide sequence ID" value="NZ_CP031225.1"/>
</dbReference>
<accession>A0AAD0LZI8</accession>
<organism evidence="2 3">
    <name type="scientific">Pseudomonas amygdali pv. lachrymans str. M301315</name>
    <dbReference type="NCBI Taxonomy" id="629260"/>
    <lineage>
        <taxon>Bacteria</taxon>
        <taxon>Pseudomonadati</taxon>
        <taxon>Pseudomonadota</taxon>
        <taxon>Gammaproteobacteria</taxon>
        <taxon>Pseudomonadales</taxon>
        <taxon>Pseudomonadaceae</taxon>
        <taxon>Pseudomonas</taxon>
        <taxon>Pseudomonas amygdali</taxon>
    </lineage>
</organism>
<keyword evidence="1" id="KW-0812">Transmembrane</keyword>
<evidence type="ECO:0000313" key="3">
    <source>
        <dbReference type="Proteomes" id="UP000006426"/>
    </source>
</evidence>
<protein>
    <submittedName>
        <fullName evidence="2">Uncharacterized protein</fullName>
    </submittedName>
</protein>
<keyword evidence="1" id="KW-0472">Membrane</keyword>
<proteinExistence type="predicted"/>
<feature type="transmembrane region" description="Helical" evidence="1">
    <location>
        <begin position="111"/>
        <end position="130"/>
    </location>
</feature>
<sequence length="153" mass="17501">MDDWTTSPQFWISSAVSAITGFLLQYLYRLGHSKIQPLLAGAKGQLQSFFRGRKLKDLRRVKAARFDSVRVNREIALSYVMLTLFIAMAALCVISFAFIPPDARSSPILGFLYASMTGIPLLIFEFAWLVTSTRVNEMLKYRSRIKRRGRRIC</sequence>
<dbReference type="Proteomes" id="UP000006426">
    <property type="component" value="Chromosome"/>
</dbReference>
<evidence type="ECO:0000256" key="1">
    <source>
        <dbReference type="SAM" id="Phobius"/>
    </source>
</evidence>
<feature type="transmembrane region" description="Helical" evidence="1">
    <location>
        <begin position="12"/>
        <end position="28"/>
    </location>
</feature>
<evidence type="ECO:0000313" key="2">
    <source>
        <dbReference type="EMBL" id="AXH56342.1"/>
    </source>
</evidence>
<gene>
    <name evidence="2" type="ORF">PLA107_014250</name>
</gene>